<proteinExistence type="predicted"/>
<organism evidence="3 4">
    <name type="scientific">Plakobranchus ocellatus</name>
    <dbReference type="NCBI Taxonomy" id="259542"/>
    <lineage>
        <taxon>Eukaryota</taxon>
        <taxon>Metazoa</taxon>
        <taxon>Spiralia</taxon>
        <taxon>Lophotrochozoa</taxon>
        <taxon>Mollusca</taxon>
        <taxon>Gastropoda</taxon>
        <taxon>Heterobranchia</taxon>
        <taxon>Euthyneura</taxon>
        <taxon>Panpulmonata</taxon>
        <taxon>Sacoglossa</taxon>
        <taxon>Placobranchoidea</taxon>
        <taxon>Plakobranchidae</taxon>
        <taxon>Plakobranchus</taxon>
    </lineage>
</organism>
<evidence type="ECO:0000313" key="4">
    <source>
        <dbReference type="Proteomes" id="UP000735302"/>
    </source>
</evidence>
<evidence type="ECO:0000256" key="1">
    <source>
        <dbReference type="SAM" id="MobiDB-lite"/>
    </source>
</evidence>
<sequence length="216" mass="23471">MQQSCCSRAGQNLRDELWSYCALAGILFFNTAIVLLVYAYKQATSFPLVAQVFGIVLLVLGALSTVASWYVHRQQRQKKPACFCPPCCCRCCRPRGNAVAAAATSSLLPSSAALSVCKTKFFSRGNGRMFSGGREAQLPAEGGGGGTGQTGPGRPFSTPEFRRYAEFVSTQKAGVERDSRRSNMDSPAPRSYRSIYPELPGQDKLNMSVQAFVNTR</sequence>
<dbReference type="EMBL" id="BLXT01000744">
    <property type="protein sequence ID" value="GFN79858.1"/>
    <property type="molecule type" value="Genomic_DNA"/>
</dbReference>
<keyword evidence="2" id="KW-1133">Transmembrane helix</keyword>
<feature type="transmembrane region" description="Helical" evidence="2">
    <location>
        <begin position="46"/>
        <end position="71"/>
    </location>
</feature>
<name>A0AAV3YA64_9GAST</name>
<accession>A0AAV3YA64</accession>
<feature type="compositionally biased region" description="Gly residues" evidence="1">
    <location>
        <begin position="141"/>
        <end position="151"/>
    </location>
</feature>
<protein>
    <submittedName>
        <fullName evidence="3">Uncharacterized protein</fullName>
    </submittedName>
</protein>
<keyword evidence="2" id="KW-0812">Transmembrane</keyword>
<feature type="compositionally biased region" description="Basic and acidic residues" evidence="1">
    <location>
        <begin position="174"/>
        <end position="183"/>
    </location>
</feature>
<keyword evidence="4" id="KW-1185">Reference proteome</keyword>
<feature type="region of interest" description="Disordered" evidence="1">
    <location>
        <begin position="133"/>
        <end position="200"/>
    </location>
</feature>
<comment type="caution">
    <text evidence="3">The sequence shown here is derived from an EMBL/GenBank/DDBJ whole genome shotgun (WGS) entry which is preliminary data.</text>
</comment>
<evidence type="ECO:0000256" key="2">
    <source>
        <dbReference type="SAM" id="Phobius"/>
    </source>
</evidence>
<gene>
    <name evidence="3" type="ORF">PoB_000636400</name>
</gene>
<feature type="transmembrane region" description="Helical" evidence="2">
    <location>
        <begin position="17"/>
        <end position="40"/>
    </location>
</feature>
<keyword evidence="2" id="KW-0472">Membrane</keyword>
<evidence type="ECO:0000313" key="3">
    <source>
        <dbReference type="EMBL" id="GFN79858.1"/>
    </source>
</evidence>
<reference evidence="3 4" key="1">
    <citation type="journal article" date="2021" name="Elife">
        <title>Chloroplast acquisition without the gene transfer in kleptoplastic sea slugs, Plakobranchus ocellatus.</title>
        <authorList>
            <person name="Maeda T."/>
            <person name="Takahashi S."/>
            <person name="Yoshida T."/>
            <person name="Shimamura S."/>
            <person name="Takaki Y."/>
            <person name="Nagai Y."/>
            <person name="Toyoda A."/>
            <person name="Suzuki Y."/>
            <person name="Arimoto A."/>
            <person name="Ishii H."/>
            <person name="Satoh N."/>
            <person name="Nishiyama T."/>
            <person name="Hasebe M."/>
            <person name="Maruyama T."/>
            <person name="Minagawa J."/>
            <person name="Obokata J."/>
            <person name="Shigenobu S."/>
        </authorList>
    </citation>
    <scope>NUCLEOTIDE SEQUENCE [LARGE SCALE GENOMIC DNA]</scope>
</reference>
<dbReference type="Proteomes" id="UP000735302">
    <property type="component" value="Unassembled WGS sequence"/>
</dbReference>
<dbReference type="AlphaFoldDB" id="A0AAV3YA64"/>